<sequence>MNERQLSNRLKTVAGYVQHLKKIADIGSDHAYLPSYLCLNQPAMHAIAGEVSEGPLQAARAQVAELEIEHRIDVRKGSGLAVISRGEVEGITIAGMGGALITSILEDGKSKLEGVTRLVLQPNNAARSIRIWLLENDWRLVKEEILLENEKYYEILVAEPGTDRLRYEEDRDKKLLFGPHLMVERNEAFQKKWLGEQENWRRVLMSLKQGKEQEALYKREQQIQKQIQLVQEVFGDD</sequence>
<dbReference type="PIRSF" id="PIRSF018637">
    <property type="entry name" value="TrmK"/>
    <property type="match status" value="1"/>
</dbReference>
<dbReference type="Gene3D" id="1.10.287.1890">
    <property type="match status" value="1"/>
</dbReference>
<proteinExistence type="predicted"/>
<dbReference type="EC" id="2.1.1.217" evidence="1"/>
<dbReference type="SUPFAM" id="SSF53335">
    <property type="entry name" value="S-adenosyl-L-methionine-dependent methyltransferases"/>
    <property type="match status" value="1"/>
</dbReference>
<gene>
    <name evidence="1" type="ORF">J2S05_000331</name>
</gene>
<evidence type="ECO:0000313" key="2">
    <source>
        <dbReference type="Proteomes" id="UP001225034"/>
    </source>
</evidence>
<name>A0ABT9YEC4_9BACI</name>
<evidence type="ECO:0000313" key="1">
    <source>
        <dbReference type="EMBL" id="MDQ0205557.1"/>
    </source>
</evidence>
<keyword evidence="1" id="KW-0489">Methyltransferase</keyword>
<keyword evidence="1" id="KW-0808">Transferase</keyword>
<dbReference type="GO" id="GO:0032259">
    <property type="term" value="P:methylation"/>
    <property type="evidence" value="ECO:0007669"/>
    <property type="project" value="UniProtKB-KW"/>
</dbReference>
<dbReference type="PANTHER" id="PTHR38451:SF1">
    <property type="entry name" value="TRNA (ADENINE(22)-N(1))-METHYLTRANSFERASE"/>
    <property type="match status" value="1"/>
</dbReference>
<accession>A0ABT9YEC4</accession>
<dbReference type="Proteomes" id="UP001225034">
    <property type="component" value="Unassembled WGS sequence"/>
</dbReference>
<keyword evidence="2" id="KW-1185">Reference proteome</keyword>
<dbReference type="PANTHER" id="PTHR38451">
    <property type="entry name" value="TRNA (ADENINE(22)-N(1))-METHYLTRANSFERASE"/>
    <property type="match status" value="1"/>
</dbReference>
<dbReference type="EMBL" id="JAUSUA010000001">
    <property type="protein sequence ID" value="MDQ0205557.1"/>
    <property type="molecule type" value="Genomic_DNA"/>
</dbReference>
<dbReference type="Gene3D" id="3.40.50.150">
    <property type="entry name" value="Vaccinia Virus protein VP39"/>
    <property type="match status" value="1"/>
</dbReference>
<comment type="caution">
    <text evidence="1">The sequence shown here is derived from an EMBL/GenBank/DDBJ whole genome shotgun (WGS) entry which is preliminary data.</text>
</comment>
<dbReference type="InterPro" id="IPR029063">
    <property type="entry name" value="SAM-dependent_MTases_sf"/>
</dbReference>
<dbReference type="RefSeq" id="WP_306979308.1">
    <property type="nucleotide sequence ID" value="NZ_JAUSUA010000001.1"/>
</dbReference>
<reference evidence="1 2" key="1">
    <citation type="submission" date="2023-07" db="EMBL/GenBank/DDBJ databases">
        <title>Genomic Encyclopedia of Type Strains, Phase IV (KMG-IV): sequencing the most valuable type-strain genomes for metagenomic binning, comparative biology and taxonomic classification.</title>
        <authorList>
            <person name="Goeker M."/>
        </authorList>
    </citation>
    <scope>NUCLEOTIDE SEQUENCE [LARGE SCALE GENOMIC DNA]</scope>
    <source>
        <strain evidence="1 2">DSM 19154</strain>
    </source>
</reference>
<dbReference type="Pfam" id="PF04816">
    <property type="entry name" value="TrmK"/>
    <property type="match status" value="1"/>
</dbReference>
<protein>
    <submittedName>
        <fullName evidence="1">tRNA (Adenine22-N1)-methyltransferase</fullName>
        <ecNumber evidence="1">2.1.1.217</ecNumber>
    </submittedName>
</protein>
<organism evidence="1 2">
    <name type="scientific">Alkalicoccobacillus murimartini</name>
    <dbReference type="NCBI Taxonomy" id="171685"/>
    <lineage>
        <taxon>Bacteria</taxon>
        <taxon>Bacillati</taxon>
        <taxon>Bacillota</taxon>
        <taxon>Bacilli</taxon>
        <taxon>Bacillales</taxon>
        <taxon>Bacillaceae</taxon>
        <taxon>Alkalicoccobacillus</taxon>
    </lineage>
</organism>
<dbReference type="GO" id="GO:0160105">
    <property type="term" value="F:tRNA (adenine(22)-N1)-methyltransferase activity"/>
    <property type="evidence" value="ECO:0007669"/>
    <property type="project" value="UniProtKB-EC"/>
</dbReference>
<dbReference type="InterPro" id="IPR006901">
    <property type="entry name" value="TrmK"/>
</dbReference>